<name>A0A9W9EYY9_9EURO</name>
<dbReference type="Proteomes" id="UP001149074">
    <property type="component" value="Unassembled WGS sequence"/>
</dbReference>
<accession>A0A9W9EYY9</accession>
<dbReference type="OrthoDB" id="1535081at2759"/>
<dbReference type="GeneID" id="81360643"/>
<dbReference type="RefSeq" id="XP_056472470.1">
    <property type="nucleotide sequence ID" value="XM_056621664.1"/>
</dbReference>
<organism evidence="1 2">
    <name type="scientific">Penicillium argentinense</name>
    <dbReference type="NCBI Taxonomy" id="1131581"/>
    <lineage>
        <taxon>Eukaryota</taxon>
        <taxon>Fungi</taxon>
        <taxon>Dikarya</taxon>
        <taxon>Ascomycota</taxon>
        <taxon>Pezizomycotina</taxon>
        <taxon>Eurotiomycetes</taxon>
        <taxon>Eurotiomycetidae</taxon>
        <taxon>Eurotiales</taxon>
        <taxon>Aspergillaceae</taxon>
        <taxon>Penicillium</taxon>
    </lineage>
</organism>
<evidence type="ECO:0000313" key="1">
    <source>
        <dbReference type="EMBL" id="KAJ5090489.1"/>
    </source>
</evidence>
<protein>
    <submittedName>
        <fullName evidence="1">Uncharacterized protein</fullName>
    </submittedName>
</protein>
<reference evidence="1" key="1">
    <citation type="submission" date="2022-11" db="EMBL/GenBank/DDBJ databases">
        <authorList>
            <person name="Petersen C."/>
        </authorList>
    </citation>
    <scope>NUCLEOTIDE SEQUENCE</scope>
    <source>
        <strain evidence="1">IBT 30761</strain>
    </source>
</reference>
<dbReference type="AlphaFoldDB" id="A0A9W9EYY9"/>
<evidence type="ECO:0000313" key="2">
    <source>
        <dbReference type="Proteomes" id="UP001149074"/>
    </source>
</evidence>
<gene>
    <name evidence="1" type="ORF">N7532_009173</name>
</gene>
<dbReference type="EMBL" id="JAPQKI010000009">
    <property type="protein sequence ID" value="KAJ5090489.1"/>
    <property type="molecule type" value="Genomic_DNA"/>
</dbReference>
<reference evidence="1" key="2">
    <citation type="journal article" date="2023" name="IMA Fungus">
        <title>Comparative genomic study of the Penicillium genus elucidates a diverse pangenome and 15 lateral gene transfer events.</title>
        <authorList>
            <person name="Petersen C."/>
            <person name="Sorensen T."/>
            <person name="Nielsen M.R."/>
            <person name="Sondergaard T.E."/>
            <person name="Sorensen J.L."/>
            <person name="Fitzpatrick D.A."/>
            <person name="Frisvad J.C."/>
            <person name="Nielsen K.L."/>
        </authorList>
    </citation>
    <scope>NUCLEOTIDE SEQUENCE</scope>
    <source>
        <strain evidence="1">IBT 30761</strain>
    </source>
</reference>
<keyword evidence="2" id="KW-1185">Reference proteome</keyword>
<sequence>MRILVGVGIFKEIDINEYTHTSLSRAFCLEVLVGEGVLFDLFPTSRNHCPTSRRNFKTHGPEELFDLRKNPFAFNAGHEDKTYFEALDLDPKQRTLWDFTLQNIKKNFPILGMFPIENLEESRPCWRNREELGDLWSILNKNSVVKNVARQTLRLCDQA</sequence>
<proteinExistence type="predicted"/>
<comment type="caution">
    <text evidence="1">The sequence shown here is derived from an EMBL/GenBank/DDBJ whole genome shotgun (WGS) entry which is preliminary data.</text>
</comment>